<gene>
    <name evidence="1" type="ORF">NA56DRAFT_713443</name>
</gene>
<organism evidence="1 2">
    <name type="scientific">Hyaloscypha hepaticicola</name>
    <dbReference type="NCBI Taxonomy" id="2082293"/>
    <lineage>
        <taxon>Eukaryota</taxon>
        <taxon>Fungi</taxon>
        <taxon>Dikarya</taxon>
        <taxon>Ascomycota</taxon>
        <taxon>Pezizomycotina</taxon>
        <taxon>Leotiomycetes</taxon>
        <taxon>Helotiales</taxon>
        <taxon>Hyaloscyphaceae</taxon>
        <taxon>Hyaloscypha</taxon>
    </lineage>
</organism>
<dbReference type="AlphaFoldDB" id="A0A2J6PDU9"/>
<name>A0A2J6PDU9_9HELO</name>
<dbReference type="EMBL" id="KZ613562">
    <property type="protein sequence ID" value="PMD12174.1"/>
    <property type="molecule type" value="Genomic_DNA"/>
</dbReference>
<evidence type="ECO:0000313" key="1">
    <source>
        <dbReference type="EMBL" id="PMD12174.1"/>
    </source>
</evidence>
<dbReference type="Proteomes" id="UP000235672">
    <property type="component" value="Unassembled WGS sequence"/>
</dbReference>
<proteinExistence type="predicted"/>
<reference evidence="1 2" key="1">
    <citation type="submission" date="2016-05" db="EMBL/GenBank/DDBJ databases">
        <title>A degradative enzymes factory behind the ericoid mycorrhizal symbiosis.</title>
        <authorList>
            <consortium name="DOE Joint Genome Institute"/>
            <person name="Martino E."/>
            <person name="Morin E."/>
            <person name="Grelet G."/>
            <person name="Kuo A."/>
            <person name="Kohler A."/>
            <person name="Daghino S."/>
            <person name="Barry K."/>
            <person name="Choi C."/>
            <person name="Cichocki N."/>
            <person name="Clum A."/>
            <person name="Copeland A."/>
            <person name="Hainaut M."/>
            <person name="Haridas S."/>
            <person name="Labutti K."/>
            <person name="Lindquist E."/>
            <person name="Lipzen A."/>
            <person name="Khouja H.-R."/>
            <person name="Murat C."/>
            <person name="Ohm R."/>
            <person name="Olson A."/>
            <person name="Spatafora J."/>
            <person name="Veneault-Fourrey C."/>
            <person name="Henrissat B."/>
            <person name="Grigoriev I."/>
            <person name="Martin F."/>
            <person name="Perotto S."/>
        </authorList>
    </citation>
    <scope>NUCLEOTIDE SEQUENCE [LARGE SCALE GENOMIC DNA]</scope>
    <source>
        <strain evidence="1 2">UAMH 7357</strain>
    </source>
</reference>
<keyword evidence="2" id="KW-1185">Reference proteome</keyword>
<evidence type="ECO:0000313" key="2">
    <source>
        <dbReference type="Proteomes" id="UP000235672"/>
    </source>
</evidence>
<sequence length="60" mass="6826">MTSWSVRPVEERPDPDVIVTEVDRVDREDGSGELKSVPALDLVAQFEREVGEYVKFCEKS</sequence>
<accession>A0A2J6PDU9</accession>
<protein>
    <submittedName>
        <fullName evidence="1">Uncharacterized protein</fullName>
    </submittedName>
</protein>